<dbReference type="InterPro" id="IPR029063">
    <property type="entry name" value="SAM-dependent_MTases_sf"/>
</dbReference>
<proteinExistence type="predicted"/>
<dbReference type="RefSeq" id="WP_011752182.1">
    <property type="nucleotide sequence ID" value="NC_008698.1"/>
</dbReference>
<dbReference type="AlphaFoldDB" id="A1RXI7"/>
<accession>A1RXI7</accession>
<keyword evidence="1 4" id="KW-0489">Methyltransferase</keyword>
<dbReference type="Gene3D" id="3.40.50.150">
    <property type="entry name" value="Vaccinia Virus protein VP39"/>
    <property type="match status" value="1"/>
</dbReference>
<protein>
    <submittedName>
        <fullName evidence="4">Methyltransferase type 11</fullName>
    </submittedName>
</protein>
<keyword evidence="5" id="KW-1185">Reference proteome</keyword>
<dbReference type="EMBL" id="CP000505">
    <property type="protein sequence ID" value="ABL77917.1"/>
    <property type="molecule type" value="Genomic_DNA"/>
</dbReference>
<dbReference type="Proteomes" id="UP000000641">
    <property type="component" value="Chromosome"/>
</dbReference>
<reference evidence="5" key="1">
    <citation type="journal article" date="2008" name="J. Bacteriol.">
        <title>Genome sequence of Thermofilum pendens reveals an exceptional loss of biosynthetic pathways without genome reduction.</title>
        <authorList>
            <person name="Anderson I."/>
            <person name="Rodriguez J."/>
            <person name="Susanti D."/>
            <person name="Porat I."/>
            <person name="Reich C."/>
            <person name="Ulrich L.E."/>
            <person name="Elkins J.G."/>
            <person name="Mavromatis K."/>
            <person name="Lykidis A."/>
            <person name="Kim E."/>
            <person name="Thompson L.S."/>
            <person name="Nolan M."/>
            <person name="Land M."/>
            <person name="Copeland A."/>
            <person name="Lapidus A."/>
            <person name="Lucas S."/>
            <person name="Detter C."/>
            <person name="Zhulin I.B."/>
            <person name="Olsen G.J."/>
            <person name="Whitman W."/>
            <person name="Mukhopadhyay B."/>
            <person name="Bristow J."/>
            <person name="Kyrpides N."/>
        </authorList>
    </citation>
    <scope>NUCLEOTIDE SEQUENCE [LARGE SCALE GENOMIC DNA]</scope>
    <source>
        <strain evidence="5">DSM 2475 / Hrk 5</strain>
    </source>
</reference>
<dbReference type="Pfam" id="PF13847">
    <property type="entry name" value="Methyltransf_31"/>
    <property type="match status" value="1"/>
</dbReference>
<dbReference type="eggNOG" id="arCOG00054">
    <property type="taxonomic scope" value="Archaea"/>
</dbReference>
<sequence length="297" mass="33132">MPVQLNVDTFAFRRRKGFVLSPVSAVKVLESPTGEFELPVDIGLGIARAVKTVSEVSLNLEGATHRLTLGILERLAGSDKLLYVGPEGVYFVEVRDEKGYYKLKYLGERVAPTLEINGVHMHNITGIDPLSDAERKVRMLGVARGEKVLDVCTGLGYTAIRALERGAEVVSIEKDPNVLYIAEHNPFSEKLSRASILLGDAFDVVGELPEEYFDKVLHDPPVFAFAGHLYSAEFYTRLWRVLKKGGRVFHYTGAPGKHRGVNIQRGVVERLRRAGFRIVRVIKDYGVIAEKPRRSPY</sequence>
<evidence type="ECO:0000256" key="1">
    <source>
        <dbReference type="ARBA" id="ARBA00022603"/>
    </source>
</evidence>
<gene>
    <name evidence="4" type="ordered locus">Tpen_0511</name>
</gene>
<evidence type="ECO:0000259" key="3">
    <source>
        <dbReference type="Pfam" id="PF13847"/>
    </source>
</evidence>
<dbReference type="GO" id="GO:0032259">
    <property type="term" value="P:methylation"/>
    <property type="evidence" value="ECO:0007669"/>
    <property type="project" value="UniProtKB-KW"/>
</dbReference>
<dbReference type="CDD" id="cd02440">
    <property type="entry name" value="AdoMet_MTases"/>
    <property type="match status" value="1"/>
</dbReference>
<dbReference type="SUPFAM" id="SSF53335">
    <property type="entry name" value="S-adenosyl-L-methionine-dependent methyltransferases"/>
    <property type="match status" value="1"/>
</dbReference>
<evidence type="ECO:0000256" key="2">
    <source>
        <dbReference type="ARBA" id="ARBA00022691"/>
    </source>
</evidence>
<dbReference type="EnsemblBacteria" id="ABL77917">
    <property type="protein sequence ID" value="ABL77917"/>
    <property type="gene ID" value="Tpen_0511"/>
</dbReference>
<organism evidence="4 5">
    <name type="scientific">Thermofilum pendens (strain DSM 2475 / Hrk 5)</name>
    <dbReference type="NCBI Taxonomy" id="368408"/>
    <lineage>
        <taxon>Archaea</taxon>
        <taxon>Thermoproteota</taxon>
        <taxon>Thermoprotei</taxon>
        <taxon>Thermofilales</taxon>
        <taxon>Thermofilaceae</taxon>
        <taxon>Thermofilum</taxon>
    </lineage>
</organism>
<evidence type="ECO:0000313" key="5">
    <source>
        <dbReference type="Proteomes" id="UP000000641"/>
    </source>
</evidence>
<keyword evidence="1 4" id="KW-0808">Transferase</keyword>
<dbReference type="STRING" id="368408.Tpen_0511"/>
<dbReference type="KEGG" id="tpe:Tpen_0511"/>
<feature type="domain" description="Methyltransferase" evidence="3">
    <location>
        <begin position="145"/>
        <end position="248"/>
    </location>
</feature>
<dbReference type="HOGENOM" id="CLU_057700_0_0_2"/>
<name>A1RXI7_THEPD</name>
<evidence type="ECO:0000313" key="4">
    <source>
        <dbReference type="EMBL" id="ABL77917.1"/>
    </source>
</evidence>
<dbReference type="GO" id="GO:0008168">
    <property type="term" value="F:methyltransferase activity"/>
    <property type="evidence" value="ECO:0007669"/>
    <property type="project" value="UniProtKB-KW"/>
</dbReference>
<dbReference type="GeneID" id="4601008"/>
<keyword evidence="2" id="KW-0949">S-adenosyl-L-methionine</keyword>
<dbReference type="InterPro" id="IPR025714">
    <property type="entry name" value="Methyltranfer_dom"/>
</dbReference>
<dbReference type="OrthoDB" id="1018at2157"/>